<feature type="chain" id="PRO_5047221402" evidence="1">
    <location>
        <begin position="33"/>
        <end position="341"/>
    </location>
</feature>
<dbReference type="Gene3D" id="1.10.8.350">
    <property type="entry name" value="Bacterial muramidase"/>
    <property type="match status" value="1"/>
</dbReference>
<dbReference type="NCBIfam" id="TIGR02283">
    <property type="entry name" value="MltB_2"/>
    <property type="match status" value="1"/>
</dbReference>
<dbReference type="PANTHER" id="PTHR30163">
    <property type="entry name" value="MEMBRANE-BOUND LYTIC MUREIN TRANSGLYCOSYLASE B"/>
    <property type="match status" value="1"/>
</dbReference>
<dbReference type="InterPro" id="IPR043426">
    <property type="entry name" value="MltB-like"/>
</dbReference>
<comment type="caution">
    <text evidence="3">The sequence shown here is derived from an EMBL/GenBank/DDBJ whole genome shotgun (WGS) entry which is preliminary data.</text>
</comment>
<organism evidence="3 4">
    <name type="scientific">Psychromonas arctica</name>
    <dbReference type="NCBI Taxonomy" id="168275"/>
    <lineage>
        <taxon>Bacteria</taxon>
        <taxon>Pseudomonadati</taxon>
        <taxon>Pseudomonadota</taxon>
        <taxon>Gammaproteobacteria</taxon>
        <taxon>Alteromonadales</taxon>
        <taxon>Psychromonadaceae</taxon>
        <taxon>Psychromonas</taxon>
    </lineage>
</organism>
<dbReference type="RefSeq" id="WP_341626968.1">
    <property type="nucleotide sequence ID" value="NZ_JBAKBA010000006.1"/>
</dbReference>
<dbReference type="CDD" id="cd13399">
    <property type="entry name" value="Slt35-like"/>
    <property type="match status" value="1"/>
</dbReference>
<dbReference type="EMBL" id="JBAKBA010000006">
    <property type="protein sequence ID" value="MEL0658285.1"/>
    <property type="molecule type" value="Genomic_DNA"/>
</dbReference>
<dbReference type="InterPro" id="IPR023346">
    <property type="entry name" value="Lysozyme-like_dom_sf"/>
</dbReference>
<evidence type="ECO:0000259" key="2">
    <source>
        <dbReference type="Pfam" id="PF13406"/>
    </source>
</evidence>
<dbReference type="SUPFAM" id="SSF53955">
    <property type="entry name" value="Lysozyme-like"/>
    <property type="match status" value="1"/>
</dbReference>
<feature type="signal peptide" evidence="1">
    <location>
        <begin position="1"/>
        <end position="32"/>
    </location>
</feature>
<dbReference type="Proteomes" id="UP001366060">
    <property type="component" value="Unassembled WGS sequence"/>
</dbReference>
<evidence type="ECO:0000313" key="3">
    <source>
        <dbReference type="EMBL" id="MEL0658285.1"/>
    </source>
</evidence>
<sequence>MKTINLFSKNINFILKSLSIITLCSFSTSSFANVERDISFTKYVEDLKKEAIELGINENTVNSAFEDVKFLQRSVSSDKQQPEFKMTLDTYIPRAVPDWKIKQAREAYKKNYHLLQKIGKEYGVQPRFIVALWGIETNFGRLTGRHYVVSSLTTMAYEGRRETLFKKQLFAALTILEQGHITKDKFIGSWAGAMGQVQFMPTSYLNYAVDYDGDGRKDIWNTPGDVFASAANYLKTEGWDDSHIWGRQVKLPSDFDVELAGIKQQKSLIEWQALGVRRYDGHDLPNVDLQASIVIPDDKNGRVYLAYNNYKVLMHWNRSYYFATAVTYLSERIVSPPIVVK</sequence>
<dbReference type="Gene3D" id="1.10.530.10">
    <property type="match status" value="1"/>
</dbReference>
<proteinExistence type="predicted"/>
<accession>A0ABU9H906</accession>
<dbReference type="InterPro" id="IPR031304">
    <property type="entry name" value="SLT_2"/>
</dbReference>
<name>A0ABU9H906_9GAMM</name>
<reference evidence="3 4" key="1">
    <citation type="submission" date="2024-02" db="EMBL/GenBank/DDBJ databases">
        <title>Bacteria isolated from the canopy kelp, Nereocystis luetkeana.</title>
        <authorList>
            <person name="Pfister C.A."/>
            <person name="Younker I.T."/>
            <person name="Light S.H."/>
        </authorList>
    </citation>
    <scope>NUCLEOTIDE SEQUENCE [LARGE SCALE GENOMIC DNA]</scope>
    <source>
        <strain evidence="3 4">TI.2.07</strain>
    </source>
</reference>
<dbReference type="Pfam" id="PF13406">
    <property type="entry name" value="SLT_2"/>
    <property type="match status" value="1"/>
</dbReference>
<keyword evidence="4" id="KW-1185">Reference proteome</keyword>
<evidence type="ECO:0000313" key="4">
    <source>
        <dbReference type="Proteomes" id="UP001366060"/>
    </source>
</evidence>
<dbReference type="PANTHER" id="PTHR30163:SF8">
    <property type="entry name" value="LYTIC MUREIN TRANSGLYCOSYLASE"/>
    <property type="match status" value="1"/>
</dbReference>
<dbReference type="InterPro" id="IPR011970">
    <property type="entry name" value="MltB_2"/>
</dbReference>
<keyword evidence="1" id="KW-0732">Signal</keyword>
<feature type="domain" description="Transglycosylase SLT" evidence="2">
    <location>
        <begin position="40"/>
        <end position="331"/>
    </location>
</feature>
<evidence type="ECO:0000256" key="1">
    <source>
        <dbReference type="SAM" id="SignalP"/>
    </source>
</evidence>
<protein>
    <submittedName>
        <fullName evidence="3">Lytic murein transglycosylase</fullName>
    </submittedName>
</protein>
<gene>
    <name evidence="3" type="ORF">V6255_03945</name>
</gene>